<comment type="caution">
    <text evidence="9">The sequence shown here is derived from an EMBL/GenBank/DDBJ whole genome shotgun (WGS) entry which is preliminary data.</text>
</comment>
<evidence type="ECO:0000256" key="3">
    <source>
        <dbReference type="ARBA" id="ARBA00022475"/>
    </source>
</evidence>
<evidence type="ECO:0000256" key="7">
    <source>
        <dbReference type="SAM" id="Phobius"/>
    </source>
</evidence>
<dbReference type="NCBIfam" id="NF041012">
    <property type="entry name" value="T4P_ComGB"/>
    <property type="match status" value="1"/>
</dbReference>
<protein>
    <submittedName>
        <fullName evidence="9">Type II secretory pathway component PulF</fullName>
    </submittedName>
</protein>
<reference evidence="9 10" key="1">
    <citation type="submission" date="2024-06" db="EMBL/GenBank/DDBJ databases">
        <title>Genomic Encyclopedia of Type Strains, Phase IV (KMG-IV): sequencing the most valuable type-strain genomes for metagenomic binning, comparative biology and taxonomic classification.</title>
        <authorList>
            <person name="Goeker M."/>
        </authorList>
    </citation>
    <scope>NUCLEOTIDE SEQUENCE [LARGE SCALE GENOMIC DNA]</scope>
    <source>
        <strain evidence="9 10">DSM 23520</strain>
    </source>
</reference>
<organism evidence="9 10">
    <name type="scientific">Alkalibacillus flavidus</name>
    <dbReference type="NCBI Taxonomy" id="546021"/>
    <lineage>
        <taxon>Bacteria</taxon>
        <taxon>Bacillati</taxon>
        <taxon>Bacillota</taxon>
        <taxon>Bacilli</taxon>
        <taxon>Bacillales</taxon>
        <taxon>Bacillaceae</taxon>
        <taxon>Alkalibacillus</taxon>
    </lineage>
</organism>
<keyword evidence="4 7" id="KW-0812">Transmembrane</keyword>
<evidence type="ECO:0000313" key="10">
    <source>
        <dbReference type="Proteomes" id="UP001549167"/>
    </source>
</evidence>
<dbReference type="InterPro" id="IPR003004">
    <property type="entry name" value="GspF/PilC"/>
</dbReference>
<keyword evidence="3" id="KW-1003">Cell membrane</keyword>
<evidence type="ECO:0000259" key="8">
    <source>
        <dbReference type="Pfam" id="PF00482"/>
    </source>
</evidence>
<feature type="domain" description="Type II secretion system protein GspF" evidence="8">
    <location>
        <begin position="22"/>
        <end position="140"/>
    </location>
</feature>
<evidence type="ECO:0000256" key="4">
    <source>
        <dbReference type="ARBA" id="ARBA00022692"/>
    </source>
</evidence>
<feature type="transmembrane region" description="Helical" evidence="7">
    <location>
        <begin position="320"/>
        <end position="341"/>
    </location>
</feature>
<evidence type="ECO:0000313" key="9">
    <source>
        <dbReference type="EMBL" id="MET3684286.1"/>
    </source>
</evidence>
<gene>
    <name evidence="9" type="ORF">ABID56_002412</name>
</gene>
<dbReference type="InterPro" id="IPR042094">
    <property type="entry name" value="T2SS_GspF_sf"/>
</dbReference>
<keyword evidence="10" id="KW-1185">Reference proteome</keyword>
<name>A0ABV2KXI1_9BACI</name>
<dbReference type="InterPro" id="IPR047692">
    <property type="entry name" value="T4P_ComGB"/>
</dbReference>
<dbReference type="RefSeq" id="WP_354221495.1">
    <property type="nucleotide sequence ID" value="NZ_JBEPMX010000015.1"/>
</dbReference>
<dbReference type="Pfam" id="PF00482">
    <property type="entry name" value="T2SSF"/>
    <property type="match status" value="2"/>
</dbReference>
<comment type="subcellular location">
    <subcellularLocation>
        <location evidence="1">Cell membrane</location>
        <topology evidence="1">Multi-pass membrane protein</topology>
    </subcellularLocation>
</comment>
<evidence type="ECO:0000256" key="1">
    <source>
        <dbReference type="ARBA" id="ARBA00004651"/>
    </source>
</evidence>
<feature type="transmembrane region" description="Helical" evidence="7">
    <location>
        <begin position="154"/>
        <end position="187"/>
    </location>
</feature>
<comment type="similarity">
    <text evidence="2">Belongs to the GSP F family.</text>
</comment>
<dbReference type="PANTHER" id="PTHR30012:SF0">
    <property type="entry name" value="TYPE II SECRETION SYSTEM PROTEIN F-RELATED"/>
    <property type="match status" value="1"/>
</dbReference>
<dbReference type="EMBL" id="JBEPMX010000015">
    <property type="protein sequence ID" value="MET3684286.1"/>
    <property type="molecule type" value="Genomic_DNA"/>
</dbReference>
<dbReference type="Proteomes" id="UP001549167">
    <property type="component" value="Unassembled WGS sequence"/>
</dbReference>
<sequence>MNLFNRLHPQQSSISLKDQVDFLNRLTKLLNHHFTLRRSLEFMLYDPKFSDLAEDLVNRLQQGQSIDQSFRDMNFHPMINAFLYFSSESGHMTEQLIQCHNMLKLRLDFQKKAKDITKYPLILLTFSLVIFFCMSLFLLPIYNETLNSFSEGSSYVWFNLFVSIFQTIIVAGIPLLFVVMIISILIYRRLPIDQQLTVLERAPFIRRIVQLSTTAQFAFHLGAILHNGKTVKSSLLIMSEQTDLRIISHYAKLMLQQLKQGQTLPQSAQDIPLIEPDFKRLIHHSLQQGSLNNDLKAYASIALSSLEERTRKLIMTLQPILYSLLAIMIVIVYVLTLFPMFQLINHL</sequence>
<evidence type="ECO:0000256" key="6">
    <source>
        <dbReference type="ARBA" id="ARBA00023136"/>
    </source>
</evidence>
<evidence type="ECO:0000256" key="5">
    <source>
        <dbReference type="ARBA" id="ARBA00022989"/>
    </source>
</evidence>
<dbReference type="Gene3D" id="1.20.81.30">
    <property type="entry name" value="Type II secretion system (T2SS), domain F"/>
    <property type="match status" value="2"/>
</dbReference>
<evidence type="ECO:0000256" key="2">
    <source>
        <dbReference type="ARBA" id="ARBA00005745"/>
    </source>
</evidence>
<feature type="domain" description="Type II secretion system protein GspF" evidence="8">
    <location>
        <begin position="217"/>
        <end position="339"/>
    </location>
</feature>
<feature type="transmembrane region" description="Helical" evidence="7">
    <location>
        <begin position="121"/>
        <end position="142"/>
    </location>
</feature>
<dbReference type="PANTHER" id="PTHR30012">
    <property type="entry name" value="GENERAL SECRETION PATHWAY PROTEIN"/>
    <property type="match status" value="1"/>
</dbReference>
<keyword evidence="5 7" id="KW-1133">Transmembrane helix</keyword>
<dbReference type="InterPro" id="IPR018076">
    <property type="entry name" value="T2SS_GspF_dom"/>
</dbReference>
<accession>A0ABV2KXI1</accession>
<proteinExistence type="inferred from homology"/>
<keyword evidence="6 7" id="KW-0472">Membrane</keyword>